<dbReference type="InterPro" id="IPR007111">
    <property type="entry name" value="NACHT_NTPase"/>
</dbReference>
<dbReference type="Pfam" id="PF22939">
    <property type="entry name" value="WHD_GPIID"/>
    <property type="match status" value="1"/>
</dbReference>
<keyword evidence="1" id="KW-0677">Repeat</keyword>
<dbReference type="PROSITE" id="PS50088">
    <property type="entry name" value="ANK_REPEAT"/>
    <property type="match status" value="8"/>
</dbReference>
<dbReference type="Pfam" id="PF24883">
    <property type="entry name" value="NPHP3_N"/>
    <property type="match status" value="1"/>
</dbReference>
<dbReference type="InterPro" id="IPR036770">
    <property type="entry name" value="Ankyrin_rpt-contain_sf"/>
</dbReference>
<evidence type="ECO:0000256" key="1">
    <source>
        <dbReference type="ARBA" id="ARBA00022737"/>
    </source>
</evidence>
<dbReference type="Pfam" id="PF12796">
    <property type="entry name" value="Ank_2"/>
    <property type="match status" value="2"/>
</dbReference>
<keyword evidence="2 3" id="KW-0040">ANK repeat</keyword>
<accession>A0A167SJT5</accession>
<name>A0A167SJT5_PENCH</name>
<evidence type="ECO:0000256" key="2">
    <source>
        <dbReference type="ARBA" id="ARBA00023043"/>
    </source>
</evidence>
<organism evidence="5">
    <name type="scientific">Penicillium chrysogenum</name>
    <name type="common">Penicillium notatum</name>
    <dbReference type="NCBI Taxonomy" id="5076"/>
    <lineage>
        <taxon>Eukaryota</taxon>
        <taxon>Fungi</taxon>
        <taxon>Dikarya</taxon>
        <taxon>Ascomycota</taxon>
        <taxon>Pezizomycotina</taxon>
        <taxon>Eurotiomycetes</taxon>
        <taxon>Eurotiomycetidae</taxon>
        <taxon>Eurotiales</taxon>
        <taxon>Aspergillaceae</taxon>
        <taxon>Penicillium</taxon>
        <taxon>Penicillium chrysogenum species complex</taxon>
    </lineage>
</organism>
<protein>
    <submittedName>
        <fullName evidence="5">Ankyrin repeat domain-containing protein</fullName>
    </submittedName>
</protein>
<sequence length="1069" mass="118481">MADPLSIASGVAGLLSLGVQVTKSLVDFYSAYKDQTPALAKITLNLENLLGILQALDDARQHGQPQMDALVQEIDKAAVGCREIIEELSEECKKFQKDTALGLKARLQFVGRRATYPFRESTLKKLEEDIGEIRENLSLALNVLQLRNQTGLEYGISELKLLVERMNTIQISTTIRDWLRAPDATIDHNAACEKRHTSTGLWLVNGQKFQNWLVERNSFLWVNGFAGCGKSVLCSTAIQYTVRERQHQPSVGIGFFYFSFNDESKRDCSGMLRALLLQLSAQLQGAEGDIQELFKLYSSGTPPVKALLSSLRKTICRFNDTYILLDALDESPRGNKREGVLDAVQTIRQWGLPTLHLLVTSRNEMDIRLTLEPPSSQDISMKNSDTDTDIQNFISYQLRNDSKLRQWKSRHEEIQEKLTSKAQGVFRYVECQLLALKRARIRNHIDGCLRSLPRDLDETYERMLCSIDEQDAPEARLALTLLCVSDRPLTVEELIGALAIDVSKWQLDREGRSFSQDHLLDICLGLIELAVVENEYSGEVSTIARIAHFSVQEYLKSDRISQQGAAKFAVQEELAETEMARVCLVYLLDPTLSDVESNEAMLEMFPLADFAAMEWSYFYKNSGKGKSDIKPLVLRLFMDQPESFVTWVRVHDIDIGSPPMDLKRENIPPPLYYAIFLRLEFVFTAIIASFTEKITIDATLNTQEVVHEDVAQTMLDCRVGVNAQGGYYGNALQAASCGLFGDSVEEEDRQWEAVEKMMQTLLDHGADVNAQGGIYGNALQAASYAGRERAVQTLLDHGADVNAYGGVYQTALQAASNPGHEALVRILLDRGADVNAREGTDASALEVASYYGHEKVVQILLDRGANINRDDEYANALVFASYGGREKVVQMLLDRGSDVYVQEDLCKALEAASREGKEQVVQILLDRGADIDAQADGEYGNALQAASYAGQDKVVRMLLDRGADINTQGGDYGNALQAASWDGQEKVVQILLDRGADVNAQGGGKYGNALQVASYMGHEKVVQILLHHGADVSAEGGENGNALRAALQEGHEKLVQILLDNGAKPEPIV</sequence>
<feature type="repeat" description="ANK" evidence="3">
    <location>
        <begin position="1005"/>
        <end position="1037"/>
    </location>
</feature>
<dbReference type="PROSITE" id="PS50297">
    <property type="entry name" value="ANK_REP_REGION"/>
    <property type="match status" value="6"/>
</dbReference>
<dbReference type="PROSITE" id="PS50837">
    <property type="entry name" value="NACHT"/>
    <property type="match status" value="1"/>
</dbReference>
<feature type="domain" description="NACHT" evidence="4">
    <location>
        <begin position="218"/>
        <end position="362"/>
    </location>
</feature>
<dbReference type="SUPFAM" id="SSF52540">
    <property type="entry name" value="P-loop containing nucleoside triphosphate hydrolases"/>
    <property type="match status" value="1"/>
</dbReference>
<dbReference type="Pfam" id="PF17111">
    <property type="entry name" value="PigL_N"/>
    <property type="match status" value="1"/>
</dbReference>
<dbReference type="SUPFAM" id="SSF48403">
    <property type="entry name" value="Ankyrin repeat"/>
    <property type="match status" value="1"/>
</dbReference>
<dbReference type="PANTHER" id="PTHR24198:SF165">
    <property type="entry name" value="ANKYRIN REPEAT-CONTAINING PROTEIN-RELATED"/>
    <property type="match status" value="1"/>
</dbReference>
<feature type="repeat" description="ANK" evidence="3">
    <location>
        <begin position="777"/>
        <end position="806"/>
    </location>
</feature>
<feature type="repeat" description="ANK" evidence="3">
    <location>
        <begin position="904"/>
        <end position="936"/>
    </location>
</feature>
<dbReference type="PANTHER" id="PTHR24198">
    <property type="entry name" value="ANKYRIN REPEAT AND PROTEIN KINASE DOMAIN-CONTAINING PROTEIN"/>
    <property type="match status" value="1"/>
</dbReference>
<evidence type="ECO:0000256" key="3">
    <source>
        <dbReference type="PROSITE-ProRule" id="PRU00023"/>
    </source>
</evidence>
<feature type="repeat" description="ANK" evidence="3">
    <location>
        <begin position="971"/>
        <end position="1003"/>
    </location>
</feature>
<dbReference type="AlphaFoldDB" id="A0A167SJT5"/>
<dbReference type="Pfam" id="PF00023">
    <property type="entry name" value="Ank"/>
    <property type="match status" value="2"/>
</dbReference>
<dbReference type="InterPro" id="IPR031348">
    <property type="entry name" value="PigL_N"/>
</dbReference>
<proteinExistence type="predicted"/>
<dbReference type="Gene3D" id="3.40.50.300">
    <property type="entry name" value="P-loop containing nucleotide triphosphate hydrolases"/>
    <property type="match status" value="1"/>
</dbReference>
<feature type="repeat" description="ANK" evidence="3">
    <location>
        <begin position="872"/>
        <end position="904"/>
    </location>
</feature>
<dbReference type="Proteomes" id="UP000076449">
    <property type="component" value="Chromosome II"/>
</dbReference>
<dbReference type="PhylomeDB" id="A0A167SJT5"/>
<feature type="repeat" description="ANK" evidence="3">
    <location>
        <begin position="807"/>
        <end position="839"/>
    </location>
</feature>
<dbReference type="InterPro" id="IPR054471">
    <property type="entry name" value="GPIID_WHD"/>
</dbReference>
<dbReference type="InterPro" id="IPR027417">
    <property type="entry name" value="P-loop_NTPase"/>
</dbReference>
<dbReference type="EMBL" id="CM002799">
    <property type="protein sequence ID" value="KZN87268.1"/>
    <property type="molecule type" value="Genomic_DNA"/>
</dbReference>
<evidence type="ECO:0000313" key="5">
    <source>
        <dbReference type="EMBL" id="KZN87268.1"/>
    </source>
</evidence>
<evidence type="ECO:0000259" key="4">
    <source>
        <dbReference type="PROSITE" id="PS50837"/>
    </source>
</evidence>
<dbReference type="SMART" id="SM00248">
    <property type="entry name" value="ANK"/>
    <property type="match status" value="11"/>
</dbReference>
<dbReference type="Gene3D" id="1.25.40.20">
    <property type="entry name" value="Ankyrin repeat-containing domain"/>
    <property type="match status" value="2"/>
</dbReference>
<reference evidence="5" key="1">
    <citation type="journal article" date="2014" name="Genome Announc.">
        <title>Complete sequencing and chromosome-scale genome assembly of the industrial progenitor strain P2niaD18 from the penicillin producer Penicillium chrysogenum.</title>
        <authorList>
            <person name="Specht T."/>
            <person name="Dahlmann T.A."/>
            <person name="Zadra I."/>
            <person name="Kurnsteiner H."/>
            <person name="Kuck U."/>
        </authorList>
    </citation>
    <scope>NUCLEOTIDE SEQUENCE [LARGE SCALE GENOMIC DNA]</scope>
    <source>
        <strain evidence="5">P2niaD18</strain>
    </source>
</reference>
<dbReference type="InterPro" id="IPR002110">
    <property type="entry name" value="Ankyrin_rpt"/>
</dbReference>
<dbReference type="InterPro" id="IPR056884">
    <property type="entry name" value="NPHP3-like_N"/>
</dbReference>
<feature type="repeat" description="ANK" evidence="3">
    <location>
        <begin position="840"/>
        <end position="872"/>
    </location>
</feature>
<gene>
    <name evidence="5" type="ORF">EN45_058260</name>
</gene>
<feature type="repeat" description="ANK" evidence="3">
    <location>
        <begin position="938"/>
        <end position="970"/>
    </location>
</feature>